<evidence type="ECO:0000259" key="1">
    <source>
        <dbReference type="Pfam" id="PF23859"/>
    </source>
</evidence>
<evidence type="ECO:0000313" key="3">
    <source>
        <dbReference type="Proteomes" id="UP001206483"/>
    </source>
</evidence>
<reference evidence="2 3" key="1">
    <citation type="submission" date="2022-06" db="EMBL/GenBank/DDBJ databases">
        <title>Sequencing the genomes of 1000 actinobacteria strains.</title>
        <authorList>
            <person name="Klenk H.-P."/>
        </authorList>
    </citation>
    <scope>NUCLEOTIDE SEQUENCE [LARGE SCALE GENOMIC DNA]</scope>
    <source>
        <strain evidence="2 3">DSM 41656</strain>
    </source>
</reference>
<evidence type="ECO:0000313" key="2">
    <source>
        <dbReference type="EMBL" id="MCP2313917.1"/>
    </source>
</evidence>
<accession>A0ABT1J8Z3</accession>
<comment type="caution">
    <text evidence="2">The sequence shown here is derived from an EMBL/GenBank/DDBJ whole genome shotgun (WGS) entry which is preliminary data.</text>
</comment>
<keyword evidence="3" id="KW-1185">Reference proteome</keyword>
<feature type="domain" description="DeoxyPurine in DNA protein A" evidence="1">
    <location>
        <begin position="14"/>
        <end position="260"/>
    </location>
</feature>
<name>A0ABT1J8Z3_9ACTN</name>
<sequence>MSLPPPAVADRTTFFLGGPPSWAKDSPVPLMLSVNALVRYRSRGERFPSARCLWALDSAGFSQIGQHGEFLLDPDEYGGMVYRLMDDFGAPPVFASVQDWMTEPQILARSGFGLRQHQEFTVDSYLYLTEQFDQAPWIPILQGQSVEDYVEHCRMYERAGVDLAQAFRVGVGSVCRRQGTRATGHILATLAGRGYALHGFGIKSDGLDRHGHHLASADSYAWSAGARRRNIRLAGCTHQGLDCRNCRTYAMAWRSQVIEKLKTPKQLTLAV</sequence>
<protein>
    <recommendedName>
        <fullName evidence="1">DeoxyPurine in DNA protein A domain-containing protein</fullName>
    </recommendedName>
</protein>
<dbReference type="InterPro" id="IPR055645">
    <property type="entry name" value="DpdA"/>
</dbReference>
<gene>
    <name evidence="2" type="ORF">FHR36_007116</name>
</gene>
<dbReference type="EMBL" id="JAMZDX010000008">
    <property type="protein sequence ID" value="MCP2313917.1"/>
    <property type="molecule type" value="Genomic_DNA"/>
</dbReference>
<proteinExistence type="predicted"/>
<organism evidence="2 3">
    <name type="scientific">Kitasatospora paracochleata</name>
    <dbReference type="NCBI Taxonomy" id="58354"/>
    <lineage>
        <taxon>Bacteria</taxon>
        <taxon>Bacillati</taxon>
        <taxon>Actinomycetota</taxon>
        <taxon>Actinomycetes</taxon>
        <taxon>Kitasatosporales</taxon>
        <taxon>Streptomycetaceae</taxon>
        <taxon>Kitasatospora</taxon>
    </lineage>
</organism>
<dbReference type="RefSeq" id="WP_253804219.1">
    <property type="nucleotide sequence ID" value="NZ_BAAAUB010000029.1"/>
</dbReference>
<dbReference type="Proteomes" id="UP001206483">
    <property type="component" value="Unassembled WGS sequence"/>
</dbReference>
<dbReference type="Pfam" id="PF23859">
    <property type="entry name" value="DpdA"/>
    <property type="match status" value="1"/>
</dbReference>